<accession>A0A8B9NYI6</accession>
<evidence type="ECO:0000313" key="7">
    <source>
        <dbReference type="Ensembl" id="ENSAOWP00000004326.1"/>
    </source>
</evidence>
<dbReference type="GO" id="GO:0005524">
    <property type="term" value="F:ATP binding"/>
    <property type="evidence" value="ECO:0007669"/>
    <property type="project" value="UniProtKB-KW"/>
</dbReference>
<reference evidence="7" key="2">
    <citation type="submission" date="2025-09" db="UniProtKB">
        <authorList>
            <consortium name="Ensembl"/>
        </authorList>
    </citation>
    <scope>IDENTIFICATION</scope>
</reference>
<keyword evidence="4" id="KW-0119">Carbohydrate metabolism</keyword>
<evidence type="ECO:0000256" key="1">
    <source>
        <dbReference type="ARBA" id="ARBA00009156"/>
    </source>
</evidence>
<keyword evidence="4" id="KW-0547">Nucleotide-binding</keyword>
<comment type="function">
    <text evidence="4">Phosphorylates D-xylulose to produce D-xylulose 5-phosphate, a molecule that may play an important role in the regulation of glucose metabolism and lipogenesis.</text>
</comment>
<dbReference type="GO" id="GO:0005997">
    <property type="term" value="P:xylulose metabolic process"/>
    <property type="evidence" value="ECO:0007669"/>
    <property type="project" value="UniProtKB-UniRule"/>
</dbReference>
<evidence type="ECO:0000256" key="4">
    <source>
        <dbReference type="RuleBase" id="RU367058"/>
    </source>
</evidence>
<dbReference type="GO" id="GO:0005829">
    <property type="term" value="C:cytosol"/>
    <property type="evidence" value="ECO:0007669"/>
    <property type="project" value="TreeGrafter"/>
</dbReference>
<evidence type="ECO:0000259" key="6">
    <source>
        <dbReference type="Pfam" id="PF02782"/>
    </source>
</evidence>
<dbReference type="PANTHER" id="PTHR10196">
    <property type="entry name" value="SUGAR KINASE"/>
    <property type="match status" value="1"/>
</dbReference>
<protein>
    <recommendedName>
        <fullName evidence="4">Xylulose kinase</fullName>
        <ecNumber evidence="4">2.7.1.17</ecNumber>
    </recommendedName>
</protein>
<dbReference type="Pfam" id="PF02782">
    <property type="entry name" value="FGGY_C"/>
    <property type="match status" value="1"/>
</dbReference>
<name>A0A8B9NYI6_APTOW</name>
<dbReference type="InterPro" id="IPR043129">
    <property type="entry name" value="ATPase_NBD"/>
</dbReference>
<dbReference type="InterPro" id="IPR018485">
    <property type="entry name" value="FGGY_C"/>
</dbReference>
<evidence type="ECO:0000259" key="5">
    <source>
        <dbReference type="Pfam" id="PF00370"/>
    </source>
</evidence>
<dbReference type="PANTHER" id="PTHR10196:SF57">
    <property type="entry name" value="XYLULOSE KINASE"/>
    <property type="match status" value="1"/>
</dbReference>
<dbReference type="Pfam" id="PF00370">
    <property type="entry name" value="FGGY_N"/>
    <property type="match status" value="1"/>
</dbReference>
<keyword evidence="2 4" id="KW-0808">Transferase</keyword>
<dbReference type="InterPro" id="IPR018484">
    <property type="entry name" value="FGGY_N"/>
</dbReference>
<dbReference type="AlphaFoldDB" id="A0A8B9NYI6"/>
<keyword evidence="8" id="KW-1185">Reference proteome</keyword>
<reference evidence="7" key="1">
    <citation type="submission" date="2025-08" db="UniProtKB">
        <authorList>
            <consortium name="Ensembl"/>
        </authorList>
    </citation>
    <scope>IDENTIFICATION</scope>
</reference>
<evidence type="ECO:0000256" key="3">
    <source>
        <dbReference type="ARBA" id="ARBA00022777"/>
    </source>
</evidence>
<dbReference type="Gene3D" id="3.30.420.40">
    <property type="match status" value="2"/>
</dbReference>
<proteinExistence type="inferred from homology"/>
<feature type="domain" description="Carbohydrate kinase FGGY N-terminal" evidence="5">
    <location>
        <begin position="70"/>
        <end position="224"/>
    </location>
</feature>
<dbReference type="EC" id="2.7.1.17" evidence="4"/>
<keyword evidence="4" id="KW-0859">Xylose metabolism</keyword>
<dbReference type="CDD" id="cd07776">
    <property type="entry name" value="ASKHA_NBD_FGGY_SpXK-like"/>
    <property type="match status" value="1"/>
</dbReference>
<feature type="domain" description="Carbohydrate kinase FGGY C-terminal" evidence="6">
    <location>
        <begin position="233"/>
        <end position="416"/>
    </location>
</feature>
<sequence length="476" mass="51803">IQFDKDLPEFRTQGGAHVHSDRLTVTSPVLMWVKQHGSVYWKKGSAEILKNISLTNKEYCSFQDCFSVGNSPIWMDSSTASQCSSLEKAVGGAQHLANITGSRAYERFTGNQIAKIYSQNPEVYMQTERISLVSSFAASLFLGAYAPIDYSDGSGMNLLKICEKVWSASCLDACAPALAEKLGCPVPSHSVLGPISPYYIKHYGFSPDCKIVAFTGDNPASLAGMRLQEGDIAISLGTSDTLFLWIQEPTPALEGHILCNPVDSQAYMALLCFKNGSLMRERIRDDCASGSWDEFSKALTSTVAGNNGNLGFYFDVMEITPEAVGIHRFNRDNQKVSDFPKEVEIRALIEGQFMAKRIHAEKLGYKVMPRTRILATGGASHNKKILQVLSDVFNAPVYTIDTANSACLGSAYRAIHGLVAETGVSLADVVKLAPEPRLAVTPTTGVEEVSKPENAIFLFLSSASKCSGLLIFLVVY</sequence>
<comment type="catalytic activity">
    <reaction evidence="4">
        <text>D-xylulose + ATP = D-xylulose 5-phosphate + ADP + H(+)</text>
        <dbReference type="Rhea" id="RHEA:10964"/>
        <dbReference type="ChEBI" id="CHEBI:15378"/>
        <dbReference type="ChEBI" id="CHEBI:17140"/>
        <dbReference type="ChEBI" id="CHEBI:30616"/>
        <dbReference type="ChEBI" id="CHEBI:57737"/>
        <dbReference type="ChEBI" id="CHEBI:456216"/>
        <dbReference type="EC" id="2.7.1.17"/>
    </reaction>
</comment>
<organism evidence="7 8">
    <name type="scientific">Apteryx owenii</name>
    <name type="common">Little spotted kiwi</name>
    <dbReference type="NCBI Taxonomy" id="8824"/>
    <lineage>
        <taxon>Eukaryota</taxon>
        <taxon>Metazoa</taxon>
        <taxon>Chordata</taxon>
        <taxon>Craniata</taxon>
        <taxon>Vertebrata</taxon>
        <taxon>Euteleostomi</taxon>
        <taxon>Archelosauria</taxon>
        <taxon>Archosauria</taxon>
        <taxon>Dinosauria</taxon>
        <taxon>Saurischia</taxon>
        <taxon>Theropoda</taxon>
        <taxon>Coelurosauria</taxon>
        <taxon>Aves</taxon>
        <taxon>Palaeognathae</taxon>
        <taxon>Apterygiformes</taxon>
        <taxon>Apterygidae</taxon>
        <taxon>Apteryx</taxon>
    </lineage>
</organism>
<evidence type="ECO:0000313" key="8">
    <source>
        <dbReference type="Proteomes" id="UP000694424"/>
    </source>
</evidence>
<dbReference type="GO" id="GO:0042732">
    <property type="term" value="P:D-xylose metabolic process"/>
    <property type="evidence" value="ECO:0007669"/>
    <property type="project" value="UniProtKB-UniRule"/>
</dbReference>
<dbReference type="SUPFAM" id="SSF53067">
    <property type="entry name" value="Actin-like ATPase domain"/>
    <property type="match status" value="2"/>
</dbReference>
<dbReference type="GO" id="GO:0004856">
    <property type="term" value="F:D-xylulokinase activity"/>
    <property type="evidence" value="ECO:0007669"/>
    <property type="project" value="UniProtKB-UniRule"/>
</dbReference>
<evidence type="ECO:0000256" key="2">
    <source>
        <dbReference type="ARBA" id="ARBA00022679"/>
    </source>
</evidence>
<dbReference type="Proteomes" id="UP000694424">
    <property type="component" value="Unplaced"/>
</dbReference>
<dbReference type="Ensembl" id="ENSAOWT00000004950.1">
    <property type="protein sequence ID" value="ENSAOWP00000004326.1"/>
    <property type="gene ID" value="ENSAOWG00000002962.1"/>
</dbReference>
<keyword evidence="3 4" id="KW-0418">Kinase</keyword>
<keyword evidence="4" id="KW-0067">ATP-binding</keyword>
<comment type="similarity">
    <text evidence="1 4">Belongs to the FGGY kinase family.</text>
</comment>
<dbReference type="FunFam" id="3.30.420.40:FF:000096">
    <property type="entry name" value="xylulose kinase"/>
    <property type="match status" value="1"/>
</dbReference>
<dbReference type="InterPro" id="IPR042024">
    <property type="entry name" value="D-XK_euk"/>
</dbReference>